<reference evidence="1 2" key="1">
    <citation type="submission" date="2016-10" db="EMBL/GenBank/DDBJ databases">
        <authorList>
            <person name="Varghese N."/>
            <person name="Submissions S."/>
        </authorList>
    </citation>
    <scope>NUCLEOTIDE SEQUENCE [LARGE SCALE GENOMIC DNA]</scope>
    <source>
        <strain evidence="1 2">DSM 20748</strain>
    </source>
</reference>
<dbReference type="Gene3D" id="3.75.10.10">
    <property type="entry name" value="L-arginine/glycine Amidinotransferase, Chain A"/>
    <property type="match status" value="1"/>
</dbReference>
<dbReference type="PANTHER" id="PTHR47271:SF2">
    <property type="entry name" value="ARGININE DEIMINASE"/>
    <property type="match status" value="1"/>
</dbReference>
<dbReference type="Pfam" id="PF19420">
    <property type="entry name" value="DDAH_eukar"/>
    <property type="match status" value="1"/>
</dbReference>
<evidence type="ECO:0000313" key="1">
    <source>
        <dbReference type="EMBL" id="SDY20011.1"/>
    </source>
</evidence>
<dbReference type="EMBL" id="FNOS01000006">
    <property type="protein sequence ID" value="SDY20011.1"/>
    <property type="molecule type" value="Genomic_DNA"/>
</dbReference>
<keyword evidence="2" id="KW-1185">Reference proteome</keyword>
<gene>
    <name evidence="1" type="ORF">SAMN04488081_2317</name>
</gene>
<dbReference type="SUPFAM" id="SSF55909">
    <property type="entry name" value="Pentein"/>
    <property type="match status" value="1"/>
</dbReference>
<dbReference type="Proteomes" id="UP000198647">
    <property type="component" value="Unassembled WGS sequence"/>
</dbReference>
<comment type="caution">
    <text evidence="1">The sequence shown here is derived from an EMBL/GenBank/DDBJ whole genome shotgun (WGS) entry which is preliminary data.</text>
</comment>
<organism evidence="1 2">
    <name type="scientific">Salimicrobium album</name>
    <dbReference type="NCBI Taxonomy" id="50717"/>
    <lineage>
        <taxon>Bacteria</taxon>
        <taxon>Bacillati</taxon>
        <taxon>Bacillota</taxon>
        <taxon>Bacilli</taxon>
        <taxon>Bacillales</taxon>
        <taxon>Bacillaceae</taxon>
        <taxon>Salimicrobium</taxon>
    </lineage>
</organism>
<accession>A0A1H3HX09</accession>
<name>A0A1H3HX09_9BACI</name>
<proteinExistence type="predicted"/>
<protein>
    <submittedName>
        <fullName evidence="1">N-Dimethylarginine dimethylaminohydrolase</fullName>
    </submittedName>
</protein>
<dbReference type="PANTHER" id="PTHR47271">
    <property type="entry name" value="ARGININE DEIMINASE"/>
    <property type="match status" value="1"/>
</dbReference>
<sequence length="284" mass="32147">MEETAPHSRVSCTNEYGSLKKVIVTPPDYMKITEPINETQKHYKNSNINRERAAGEHAGFLDILRKNGVEVLELPAFPDLPEQVFTRDVAFAVGERLVLASMEEPVRQGESERLKEWLDMYSIPYERSPDGHIEGGDVLTDGDVIWVGRAKRTSSDAVKDLKKRFPGYSVEPLPLEEDILHLDCVLSILDQETAIVYPPAFSEGGLRKIKTRYPVTIPVTENERFYMGPNILSLGNRTVVSLPFQERMNNELRSLGFHVIEHDFSEIIKSGGSFRCCTLPLIRD</sequence>
<dbReference type="RefSeq" id="WP_093107875.1">
    <property type="nucleotide sequence ID" value="NZ_FNOS01000006.1"/>
</dbReference>
<evidence type="ECO:0000313" key="2">
    <source>
        <dbReference type="Proteomes" id="UP000198647"/>
    </source>
</evidence>